<keyword evidence="2" id="KW-0732">Signal</keyword>
<feature type="region of interest" description="Disordered" evidence="1">
    <location>
        <begin position="262"/>
        <end position="282"/>
    </location>
</feature>
<dbReference type="AlphaFoldDB" id="A0A7S4N797"/>
<dbReference type="Pfam" id="PF00300">
    <property type="entry name" value="His_Phos_1"/>
    <property type="match status" value="1"/>
</dbReference>
<feature type="compositionally biased region" description="Basic and acidic residues" evidence="1">
    <location>
        <begin position="262"/>
        <end position="271"/>
    </location>
</feature>
<accession>A0A7S4N797</accession>
<evidence type="ECO:0000313" key="3">
    <source>
        <dbReference type="EMBL" id="CAE2270589.1"/>
    </source>
</evidence>
<feature type="compositionally biased region" description="Acidic residues" evidence="1">
    <location>
        <begin position="272"/>
        <end position="281"/>
    </location>
</feature>
<dbReference type="InterPro" id="IPR029033">
    <property type="entry name" value="His_PPase_superfam"/>
</dbReference>
<reference evidence="3" key="1">
    <citation type="submission" date="2021-01" db="EMBL/GenBank/DDBJ databases">
        <authorList>
            <person name="Corre E."/>
            <person name="Pelletier E."/>
            <person name="Niang G."/>
            <person name="Scheremetjew M."/>
            <person name="Finn R."/>
            <person name="Kale V."/>
            <person name="Holt S."/>
            <person name="Cochrane G."/>
            <person name="Meng A."/>
            <person name="Brown T."/>
            <person name="Cohen L."/>
        </authorList>
    </citation>
    <scope>NUCLEOTIDE SEQUENCE</scope>
    <source>
        <strain evidence="3">CCMP 2712</strain>
    </source>
</reference>
<feature type="chain" id="PRO_5031145450" evidence="2">
    <location>
        <begin position="24"/>
        <end position="565"/>
    </location>
</feature>
<evidence type="ECO:0000256" key="2">
    <source>
        <dbReference type="SAM" id="SignalP"/>
    </source>
</evidence>
<feature type="signal peptide" evidence="2">
    <location>
        <begin position="1"/>
        <end position="23"/>
    </location>
</feature>
<feature type="region of interest" description="Disordered" evidence="1">
    <location>
        <begin position="117"/>
        <end position="142"/>
    </location>
</feature>
<feature type="compositionally biased region" description="Low complexity" evidence="1">
    <location>
        <begin position="120"/>
        <end position="141"/>
    </location>
</feature>
<feature type="region of interest" description="Disordered" evidence="1">
    <location>
        <begin position="215"/>
        <end position="246"/>
    </location>
</feature>
<feature type="region of interest" description="Disordered" evidence="1">
    <location>
        <begin position="52"/>
        <end position="71"/>
    </location>
</feature>
<dbReference type="SUPFAM" id="SSF53254">
    <property type="entry name" value="Phosphoglycerate mutase-like"/>
    <property type="match status" value="1"/>
</dbReference>
<dbReference type="InterPro" id="IPR051710">
    <property type="entry name" value="Phosphatase_SH3-domain"/>
</dbReference>
<dbReference type="Gene3D" id="3.40.50.1240">
    <property type="entry name" value="Phosphoglycerate mutase-like"/>
    <property type="match status" value="1"/>
</dbReference>
<protein>
    <submittedName>
        <fullName evidence="3">Uncharacterized protein</fullName>
    </submittedName>
</protein>
<dbReference type="PANTHER" id="PTHR16469">
    <property type="entry name" value="UBIQUITIN-ASSOCIATED AND SH3 DOMAIN-CONTAINING BA-RELATED"/>
    <property type="match status" value="1"/>
</dbReference>
<sequence length="565" mass="63263">MSSNMFRTRIPLLSLLLLAGSEGFQVSFSMSPATSKLPSSFVTPLLPPLHDRWRSERRGGERAGSLRMQQDDSKVRRMRLLRIAELRREIALDAKQKAQQLREKFKARYARLTGGRLNVTSTGTSPTASSTSLSTDPSAESNVLGAPLRGSYSKEEVKKKMVLFPARGRRRRGLLDVEGAGGAGGGDVGKEGLLARSGSNQMAKLMEERRNFFEKRKFQRDDEDEEVGAPQPSGGRKRWGPKQLMNGPADMRLRKILRYQQERDARRRGGDGEEEEEEEEFGTNMDSVIDHMSHLAEEGRKEELKLWICRHADRFVPEWKESIVSVLEEEGKPLLLAEDIPLSPLGLRQAMELSRFMEGRNVEAIFCSPYLRTLQTAQLMAAGRGARILLEPGLCEGPGHRRGWLPGKGERVRYFPEIDWSYEPLMEEPDGEKTEEDVILRCVGMARRLEDRIKAMKLEGDVIIVTHASVALGLTAALVLGKGIMHNDKLSDDDKSKLIKLLEKIDDSKPAGCFRVSKSSGDAQEWTCDLSCYTEYLSESVGLLGSTPSFRFTEIFEASEPSTSI</sequence>
<feature type="compositionally biased region" description="Basic and acidic residues" evidence="1">
    <location>
        <begin position="52"/>
        <end position="61"/>
    </location>
</feature>
<organism evidence="3">
    <name type="scientific">Guillardia theta</name>
    <name type="common">Cryptophyte</name>
    <name type="synonym">Cryptomonas phi</name>
    <dbReference type="NCBI Taxonomy" id="55529"/>
    <lineage>
        <taxon>Eukaryota</taxon>
        <taxon>Cryptophyceae</taxon>
        <taxon>Pyrenomonadales</taxon>
        <taxon>Geminigeraceae</taxon>
        <taxon>Guillardia</taxon>
    </lineage>
</organism>
<dbReference type="InterPro" id="IPR013078">
    <property type="entry name" value="His_Pase_superF_clade-1"/>
</dbReference>
<gene>
    <name evidence="3" type="ORF">GTHE00462_LOCUS6890</name>
</gene>
<dbReference type="PANTHER" id="PTHR16469:SF27">
    <property type="entry name" value="UBIQUITIN-ASSOCIATED AND SH3 DOMAIN-CONTAINING BA-RELATED"/>
    <property type="match status" value="1"/>
</dbReference>
<dbReference type="CDD" id="cd07067">
    <property type="entry name" value="HP_PGM_like"/>
    <property type="match status" value="1"/>
</dbReference>
<dbReference type="SMART" id="SM00855">
    <property type="entry name" value="PGAM"/>
    <property type="match status" value="1"/>
</dbReference>
<proteinExistence type="predicted"/>
<name>A0A7S4N797_GUITH</name>
<evidence type="ECO:0000256" key="1">
    <source>
        <dbReference type="SAM" id="MobiDB-lite"/>
    </source>
</evidence>
<dbReference type="EMBL" id="HBKN01008781">
    <property type="protein sequence ID" value="CAE2270589.1"/>
    <property type="molecule type" value="Transcribed_RNA"/>
</dbReference>